<dbReference type="AlphaFoldDB" id="A0A1V6N7H4"/>
<feature type="domain" description="DUF3669" evidence="1">
    <location>
        <begin position="333"/>
        <end position="401"/>
    </location>
</feature>
<evidence type="ECO:0000259" key="1">
    <source>
        <dbReference type="Pfam" id="PF12417"/>
    </source>
</evidence>
<dbReference type="InterPro" id="IPR022137">
    <property type="entry name" value="Znf_prot_DUF3669"/>
</dbReference>
<organism evidence="2 3">
    <name type="scientific">Penicillium polonicum</name>
    <dbReference type="NCBI Taxonomy" id="60169"/>
    <lineage>
        <taxon>Eukaryota</taxon>
        <taxon>Fungi</taxon>
        <taxon>Dikarya</taxon>
        <taxon>Ascomycota</taxon>
        <taxon>Pezizomycotina</taxon>
        <taxon>Eurotiomycetes</taxon>
        <taxon>Eurotiomycetidae</taxon>
        <taxon>Eurotiales</taxon>
        <taxon>Aspergillaceae</taxon>
        <taxon>Penicillium</taxon>
    </lineage>
</organism>
<evidence type="ECO:0000313" key="2">
    <source>
        <dbReference type="EMBL" id="OQD60547.1"/>
    </source>
</evidence>
<gene>
    <name evidence="2" type="ORF">PENPOL_c022G06821</name>
</gene>
<reference evidence="3" key="1">
    <citation type="journal article" date="2017" name="Nat. Microbiol.">
        <title>Global analysis of biosynthetic gene clusters reveals vast potential of secondary metabolite production in Penicillium species.</title>
        <authorList>
            <person name="Nielsen J.C."/>
            <person name="Grijseels S."/>
            <person name="Prigent S."/>
            <person name="Ji B."/>
            <person name="Dainat J."/>
            <person name="Nielsen K.F."/>
            <person name="Frisvad J.C."/>
            <person name="Workman M."/>
            <person name="Nielsen J."/>
        </authorList>
    </citation>
    <scope>NUCLEOTIDE SEQUENCE [LARGE SCALE GENOMIC DNA]</scope>
    <source>
        <strain evidence="3">IBT 4502</strain>
    </source>
</reference>
<dbReference type="PANTHER" id="PTHR40780">
    <property type="entry name" value="DUF3669 DOMAIN-CONTAINING PROTEIN"/>
    <property type="match status" value="1"/>
</dbReference>
<evidence type="ECO:0000313" key="3">
    <source>
        <dbReference type="Proteomes" id="UP000191408"/>
    </source>
</evidence>
<dbReference type="OrthoDB" id="2993351at2759"/>
<sequence length="429" mass="48458">MERRNQSSEESSSSAISSNLRRDIDLTNRLSALLDAARNEELASQLQILPTTEPGELLSRVLSPSSVVSTASSFAFFSNAQQTASVGFRSIGFGQCGIVFERPGRAYVVKVSRPSFEDALWADFQAHLAVYQSFTNHQSVEVRVPKIFSYVPKTSEQWWHVHLDLFYGCHFSFPLPAMALITERILPLPKLAREALIQAYCPTPSQLAVTSHDTNRDCLARVYLGRRRGLNDPPPRNFTLRNFNLCLDQMIELNLPIHHYAKAIGQALAIMHWSANVDCYDIEFVLGSEGETSYTQDICRSSGLSAEQLARMPPHTDLDSMIHINFQRRTTRVWVLDFNLCNIWEERMGLERPNDLISHLVRAFFENDPYYPRPSQYSEPEKSLWSSFSSSYCDAAASVLEVPGKDPRLALLPQKFLDACALQQSQISA</sequence>
<name>A0A1V6N7H4_PENPO</name>
<dbReference type="Pfam" id="PF12417">
    <property type="entry name" value="DUF3669"/>
    <property type="match status" value="1"/>
</dbReference>
<dbReference type="Proteomes" id="UP000191408">
    <property type="component" value="Unassembled WGS sequence"/>
</dbReference>
<dbReference type="PANTHER" id="PTHR40780:SF2">
    <property type="entry name" value="DUF3669 DOMAIN-CONTAINING PROTEIN"/>
    <property type="match status" value="1"/>
</dbReference>
<proteinExistence type="predicted"/>
<protein>
    <recommendedName>
        <fullName evidence="1">DUF3669 domain-containing protein</fullName>
    </recommendedName>
</protein>
<dbReference type="EMBL" id="MDYM01000022">
    <property type="protein sequence ID" value="OQD60547.1"/>
    <property type="molecule type" value="Genomic_DNA"/>
</dbReference>
<comment type="caution">
    <text evidence="2">The sequence shown here is derived from an EMBL/GenBank/DDBJ whole genome shotgun (WGS) entry which is preliminary data.</text>
</comment>
<keyword evidence="3" id="KW-1185">Reference proteome</keyword>
<accession>A0A1V6N7H4</accession>